<comment type="catalytic activity">
    <reaction evidence="5">
        <text>N(tele)-phospho-L-histidyl/L-threonyl-[pyruvate, phosphate dikinase] + ADP = N(tele)-phospho-L-histidyl/O-phospho-L-threonyl-[pyruvate, phosphate dikinase] + AMP + H(+)</text>
        <dbReference type="Rhea" id="RHEA:43692"/>
        <dbReference type="Rhea" id="RHEA-COMP:10650"/>
        <dbReference type="Rhea" id="RHEA-COMP:10651"/>
        <dbReference type="ChEBI" id="CHEBI:15378"/>
        <dbReference type="ChEBI" id="CHEBI:30013"/>
        <dbReference type="ChEBI" id="CHEBI:61977"/>
        <dbReference type="ChEBI" id="CHEBI:83586"/>
        <dbReference type="ChEBI" id="CHEBI:456215"/>
        <dbReference type="ChEBI" id="CHEBI:456216"/>
        <dbReference type="EC" id="2.7.11.32"/>
    </reaction>
</comment>
<keyword evidence="3 5" id="KW-0547">Nucleotide-binding</keyword>
<comment type="similarity">
    <text evidence="5">Belongs to the pyruvate, phosphate/water dikinase regulatory protein family. PDRP subfamily.</text>
</comment>
<dbReference type="GO" id="GO:0004674">
    <property type="term" value="F:protein serine/threonine kinase activity"/>
    <property type="evidence" value="ECO:0007669"/>
    <property type="project" value="UniProtKB-UniRule"/>
</dbReference>
<keyword evidence="2 5" id="KW-0808">Transferase</keyword>
<gene>
    <name evidence="6" type="ORF">sL5_00430</name>
</gene>
<dbReference type="PANTHER" id="PTHR31756">
    <property type="entry name" value="PYRUVATE, PHOSPHATE DIKINASE REGULATORY PROTEIN 1, CHLOROPLASTIC"/>
    <property type="match status" value="1"/>
</dbReference>
<sequence length="274" mass="31537">MKKILNLHLVSDSTGETVASVARAAVQHFNSIDAMENVWSLIQDKQQIDKILGLIKKDEHNFVICTITNDELRNYLKESCRTLKVPYVAILSHIIREISSYLNVKKDSFLNLHNSLSDDYYERMDAINYTINHDDGQNIYDIDEADIVLVGVSRTSKSPTGIYLAYRGYKVANLPFVDGVPFYVDLKKIKNTLVIGLTIDIDRLIQIRKNRLISIKDVNNKQYIGTEQVEKEILEAEAFFSKNKWPIIDVTQRSIEETAAIIMQYFHKMQKMTD</sequence>
<dbReference type="AlphaFoldDB" id="A0A8J3HU92"/>
<dbReference type="GO" id="GO:0016776">
    <property type="term" value="F:phosphotransferase activity, phosphate group as acceptor"/>
    <property type="evidence" value="ECO:0007669"/>
    <property type="project" value="UniProtKB-UniRule"/>
</dbReference>
<dbReference type="EC" id="2.7.11.32" evidence="5"/>
<comment type="function">
    <text evidence="5">Bifunctional serine/threonine kinase and phosphorylase involved in the regulation of the pyruvate, phosphate dikinase (PPDK) by catalyzing its phosphorylation/dephosphorylation.</text>
</comment>
<dbReference type="Pfam" id="PF03618">
    <property type="entry name" value="Kinase-PPPase"/>
    <property type="match status" value="1"/>
</dbReference>
<dbReference type="InterPro" id="IPR005177">
    <property type="entry name" value="Kinase-pyrophosphorylase"/>
</dbReference>
<dbReference type="NCBIfam" id="NF003742">
    <property type="entry name" value="PRK05339.1"/>
    <property type="match status" value="1"/>
</dbReference>
<comment type="caution">
    <text evidence="6">The sequence shown here is derived from an EMBL/GenBank/DDBJ whole genome shotgun (WGS) entry which is preliminary data.</text>
</comment>
<feature type="binding site" evidence="5">
    <location>
        <begin position="151"/>
        <end position="158"/>
    </location>
    <ligand>
        <name>ADP</name>
        <dbReference type="ChEBI" id="CHEBI:456216"/>
    </ligand>
</feature>
<keyword evidence="6" id="KW-0670">Pyruvate</keyword>
<reference evidence="6 7" key="1">
    <citation type="journal article" date="2021" name="Microb. Ecol.">
        <title>Candidatus Mesenet longicola: Novel Endosymbionts of Brontispa longissima that Induce Cytoplasmic Incompatibility.</title>
        <authorList>
            <person name="Takano S."/>
            <person name="Gotoh Y."/>
            <person name="Hayashi T."/>
        </authorList>
    </citation>
    <scope>NUCLEOTIDE SEQUENCE [LARGE SCALE GENOMIC DNA]</scope>
    <source>
        <strain evidence="6">L5</strain>
    </source>
</reference>
<dbReference type="GO" id="GO:0043531">
    <property type="term" value="F:ADP binding"/>
    <property type="evidence" value="ECO:0007669"/>
    <property type="project" value="UniProtKB-UniRule"/>
</dbReference>
<evidence type="ECO:0000256" key="2">
    <source>
        <dbReference type="ARBA" id="ARBA00022679"/>
    </source>
</evidence>
<dbReference type="PANTHER" id="PTHR31756:SF3">
    <property type="entry name" value="PYRUVATE, PHOSPHATE DIKINASE REGULATORY PROTEIN 1, CHLOROPLASTIC"/>
    <property type="match status" value="1"/>
</dbReference>
<evidence type="ECO:0000256" key="3">
    <source>
        <dbReference type="ARBA" id="ARBA00022741"/>
    </source>
</evidence>
<evidence type="ECO:0000313" key="6">
    <source>
        <dbReference type="EMBL" id="GHM59050.1"/>
    </source>
</evidence>
<dbReference type="Proteomes" id="UP000637906">
    <property type="component" value="Unassembled WGS sequence"/>
</dbReference>
<evidence type="ECO:0000313" key="7">
    <source>
        <dbReference type="Proteomes" id="UP000637906"/>
    </source>
</evidence>
<accession>A0A8J3HU92</accession>
<name>A0A8J3HU92_9RICK</name>
<evidence type="ECO:0000256" key="5">
    <source>
        <dbReference type="HAMAP-Rule" id="MF_00921"/>
    </source>
</evidence>
<keyword evidence="7" id="KW-1185">Reference proteome</keyword>
<dbReference type="GO" id="GO:0005524">
    <property type="term" value="F:ATP binding"/>
    <property type="evidence" value="ECO:0007669"/>
    <property type="project" value="InterPro"/>
</dbReference>
<dbReference type="EC" id="2.7.4.27" evidence="5"/>
<evidence type="ECO:0000256" key="4">
    <source>
        <dbReference type="ARBA" id="ARBA00022777"/>
    </source>
</evidence>
<organism evidence="6 7">
    <name type="scientific">Candidatus Mesenet longicola</name>
    <dbReference type="NCBI Taxonomy" id="1892558"/>
    <lineage>
        <taxon>Bacteria</taxon>
        <taxon>Pseudomonadati</taxon>
        <taxon>Pseudomonadota</taxon>
        <taxon>Alphaproteobacteria</taxon>
        <taxon>Rickettsiales</taxon>
        <taxon>Anaplasmataceae</taxon>
        <taxon>Candidatus Mesenet</taxon>
    </lineage>
</organism>
<keyword evidence="1 5" id="KW-0723">Serine/threonine-protein kinase</keyword>
<proteinExistence type="inferred from homology"/>
<comment type="catalytic activity">
    <reaction evidence="5">
        <text>N(tele)-phospho-L-histidyl/O-phospho-L-threonyl-[pyruvate, phosphate dikinase] + phosphate + H(+) = N(tele)-phospho-L-histidyl/L-threonyl-[pyruvate, phosphate dikinase] + diphosphate</text>
        <dbReference type="Rhea" id="RHEA:43696"/>
        <dbReference type="Rhea" id="RHEA-COMP:10650"/>
        <dbReference type="Rhea" id="RHEA-COMP:10651"/>
        <dbReference type="ChEBI" id="CHEBI:15378"/>
        <dbReference type="ChEBI" id="CHEBI:30013"/>
        <dbReference type="ChEBI" id="CHEBI:33019"/>
        <dbReference type="ChEBI" id="CHEBI:43474"/>
        <dbReference type="ChEBI" id="CHEBI:61977"/>
        <dbReference type="ChEBI" id="CHEBI:83586"/>
        <dbReference type="EC" id="2.7.4.27"/>
    </reaction>
</comment>
<dbReference type="HAMAP" id="MF_00921">
    <property type="entry name" value="PDRP"/>
    <property type="match status" value="1"/>
</dbReference>
<dbReference type="EMBL" id="BNGU01000002">
    <property type="protein sequence ID" value="GHM59050.1"/>
    <property type="molecule type" value="Genomic_DNA"/>
</dbReference>
<keyword evidence="4 5" id="KW-0418">Kinase</keyword>
<evidence type="ECO:0000256" key="1">
    <source>
        <dbReference type="ARBA" id="ARBA00022527"/>
    </source>
</evidence>
<dbReference type="InterPro" id="IPR026565">
    <property type="entry name" value="PPDK_reg"/>
</dbReference>
<protein>
    <recommendedName>
        <fullName evidence="5">Putative pyruvate, phosphate dikinase regulatory protein</fullName>
        <shortName evidence="5">PPDK regulatory protein</shortName>
        <ecNumber evidence="5">2.7.11.32</ecNumber>
        <ecNumber evidence="5">2.7.4.27</ecNumber>
    </recommendedName>
</protein>